<dbReference type="EMBL" id="BMMD01000040">
    <property type="protein sequence ID" value="GGJ94206.1"/>
    <property type="molecule type" value="Genomic_DNA"/>
</dbReference>
<dbReference type="Proteomes" id="UP000636956">
    <property type="component" value="Unassembled WGS sequence"/>
</dbReference>
<gene>
    <name evidence="1" type="ORF">GCM10011372_35670</name>
</gene>
<evidence type="ECO:0000313" key="2">
    <source>
        <dbReference type="Proteomes" id="UP000636956"/>
    </source>
</evidence>
<sequence>MIAETFEILVRGELSPMIIAELQGFEVVTRQAGSTRLRGCVPDQSRLVGVLELLRGFNIEIESVKHVTAQSD</sequence>
<name>A0A917PVX8_9MICO</name>
<protein>
    <submittedName>
        <fullName evidence="1">Uncharacterized protein</fullName>
    </submittedName>
</protein>
<comment type="caution">
    <text evidence="1">The sequence shown here is derived from an EMBL/GenBank/DDBJ whole genome shotgun (WGS) entry which is preliminary data.</text>
</comment>
<organism evidence="1 2">
    <name type="scientific">Agromyces bauzanensis</name>
    <dbReference type="NCBI Taxonomy" id="1308924"/>
    <lineage>
        <taxon>Bacteria</taxon>
        <taxon>Bacillati</taxon>
        <taxon>Actinomycetota</taxon>
        <taxon>Actinomycetes</taxon>
        <taxon>Micrococcales</taxon>
        <taxon>Microbacteriaceae</taxon>
        <taxon>Agromyces</taxon>
    </lineage>
</organism>
<dbReference type="AlphaFoldDB" id="A0A917PVX8"/>
<proteinExistence type="predicted"/>
<reference evidence="1" key="2">
    <citation type="submission" date="2020-09" db="EMBL/GenBank/DDBJ databases">
        <authorList>
            <person name="Sun Q."/>
            <person name="Zhou Y."/>
        </authorList>
    </citation>
    <scope>NUCLEOTIDE SEQUENCE</scope>
    <source>
        <strain evidence="1">CGMCC 1.8984</strain>
    </source>
</reference>
<keyword evidence="2" id="KW-1185">Reference proteome</keyword>
<dbReference type="RefSeq" id="WP_188744750.1">
    <property type="nucleotide sequence ID" value="NZ_BAABFW010000045.1"/>
</dbReference>
<evidence type="ECO:0000313" key="1">
    <source>
        <dbReference type="EMBL" id="GGJ94206.1"/>
    </source>
</evidence>
<accession>A0A917PVX8</accession>
<reference evidence="1" key="1">
    <citation type="journal article" date="2014" name="Int. J. Syst. Evol. Microbiol.">
        <title>Complete genome sequence of Corynebacterium casei LMG S-19264T (=DSM 44701T), isolated from a smear-ripened cheese.</title>
        <authorList>
            <consortium name="US DOE Joint Genome Institute (JGI-PGF)"/>
            <person name="Walter F."/>
            <person name="Albersmeier A."/>
            <person name="Kalinowski J."/>
            <person name="Ruckert C."/>
        </authorList>
    </citation>
    <scope>NUCLEOTIDE SEQUENCE</scope>
    <source>
        <strain evidence="1">CGMCC 1.8984</strain>
    </source>
</reference>